<dbReference type="RefSeq" id="WP_326086942.1">
    <property type="nucleotide sequence ID" value="NZ_JARLKZ010000005.1"/>
</dbReference>
<dbReference type="EMBL" id="JARLKZ010000005">
    <property type="protein sequence ID" value="MEC0239711.1"/>
    <property type="molecule type" value="Genomic_DNA"/>
</dbReference>
<keyword evidence="1" id="KW-0175">Coiled coil</keyword>
<comment type="caution">
    <text evidence="2">The sequence shown here is derived from an EMBL/GenBank/DDBJ whole genome shotgun (WGS) entry which is preliminary data.</text>
</comment>
<name>A0ABU6GN79_9BACL</name>
<gene>
    <name evidence="2" type="ORF">P4H66_07540</name>
</gene>
<evidence type="ECO:0008006" key="4">
    <source>
        <dbReference type="Google" id="ProtNLM"/>
    </source>
</evidence>
<feature type="coiled-coil region" evidence="1">
    <location>
        <begin position="46"/>
        <end position="80"/>
    </location>
</feature>
<protein>
    <recommendedName>
        <fullName evidence="4">DUF2642 domain-containing protein</fullName>
    </recommendedName>
</protein>
<evidence type="ECO:0000313" key="3">
    <source>
        <dbReference type="Proteomes" id="UP001344632"/>
    </source>
</evidence>
<evidence type="ECO:0000256" key="1">
    <source>
        <dbReference type="SAM" id="Coils"/>
    </source>
</evidence>
<reference evidence="2 3" key="1">
    <citation type="submission" date="2023-03" db="EMBL/GenBank/DDBJ databases">
        <title>Bacillus Genome Sequencing.</title>
        <authorList>
            <person name="Dunlap C."/>
        </authorList>
    </citation>
    <scope>NUCLEOTIDE SEQUENCE [LARGE SCALE GENOMIC DNA]</scope>
    <source>
        <strain evidence="2 3">BD-525</strain>
    </source>
</reference>
<proteinExistence type="predicted"/>
<organism evidence="2 3">
    <name type="scientific">Paenibacillus dokdonensis</name>
    <dbReference type="NCBI Taxonomy" id="2567944"/>
    <lineage>
        <taxon>Bacteria</taxon>
        <taxon>Bacillati</taxon>
        <taxon>Bacillota</taxon>
        <taxon>Bacilli</taxon>
        <taxon>Bacillales</taxon>
        <taxon>Paenibacillaceae</taxon>
        <taxon>Paenibacillus</taxon>
    </lineage>
</organism>
<accession>A0ABU6GN79</accession>
<keyword evidence="3" id="KW-1185">Reference proteome</keyword>
<dbReference type="Proteomes" id="UP001344632">
    <property type="component" value="Unassembled WGS sequence"/>
</dbReference>
<evidence type="ECO:0000313" key="2">
    <source>
        <dbReference type="EMBL" id="MEC0239711.1"/>
    </source>
</evidence>
<sequence>MKLRRKTFNNTNCVQVIRKKKPSPHGKTGSVRRKLNELKRLLAGNIARLAEQIRRLRYRVNRLSARVNSLQDQVELMTGNQQGTKAFFIKKVHSKITIETPAGTIFGTLTLVGNDFIQLREPDGSIVLLPLRSVLSIL</sequence>